<proteinExistence type="predicted"/>
<evidence type="ECO:0000313" key="2">
    <source>
        <dbReference type="Proteomes" id="UP000241829"/>
    </source>
</evidence>
<dbReference type="AlphaFoldDB" id="A0A2P1NM24"/>
<keyword evidence="2" id="KW-1185">Reference proteome</keyword>
<organism evidence="1 2">
    <name type="scientific">Pulveribacter suum</name>
    <dbReference type="NCBI Taxonomy" id="2116657"/>
    <lineage>
        <taxon>Bacteria</taxon>
        <taxon>Pseudomonadati</taxon>
        <taxon>Pseudomonadota</taxon>
        <taxon>Betaproteobacteria</taxon>
        <taxon>Burkholderiales</taxon>
        <taxon>Comamonadaceae</taxon>
        <taxon>Pulveribacter</taxon>
    </lineage>
</organism>
<accession>A0A2P1NM24</accession>
<evidence type="ECO:0000313" key="1">
    <source>
        <dbReference type="EMBL" id="AVP58109.1"/>
    </source>
</evidence>
<name>A0A2P1NM24_9BURK</name>
<dbReference type="KEGG" id="melm:C7H73_10830"/>
<dbReference type="RefSeq" id="WP_106846662.1">
    <property type="nucleotide sequence ID" value="NZ_CP027792.1"/>
</dbReference>
<gene>
    <name evidence="1" type="ORF">C7H73_10830</name>
</gene>
<reference evidence="2" key="1">
    <citation type="submission" date="2018-03" db="EMBL/GenBank/DDBJ databases">
        <title>Genome sequencing of Melaminivora sp. strain SC2-7.</title>
        <authorList>
            <person name="Kim S.-J."/>
            <person name="Heo J."/>
            <person name="Ahn J.-H."/>
            <person name="Kwon S.-W."/>
        </authorList>
    </citation>
    <scope>NUCLEOTIDE SEQUENCE [LARGE SCALE GENOMIC DNA]</scope>
    <source>
        <strain evidence="2">SC2-7</strain>
    </source>
</reference>
<sequence length="79" mass="8547">MTQHATTPTPRHATIQGHVTYREGDGMPITIRKGAVELLYAADSVTLSWQESNGAAGLAALPRDELERYVREGLIALAT</sequence>
<dbReference type="EMBL" id="CP027792">
    <property type="protein sequence ID" value="AVP58109.1"/>
    <property type="molecule type" value="Genomic_DNA"/>
</dbReference>
<protein>
    <submittedName>
        <fullName evidence="1">Uncharacterized protein</fullName>
    </submittedName>
</protein>
<dbReference type="OrthoDB" id="9153806at2"/>
<dbReference type="Proteomes" id="UP000241829">
    <property type="component" value="Chromosome"/>
</dbReference>